<evidence type="ECO:0000313" key="2">
    <source>
        <dbReference type="Proteomes" id="UP000318943"/>
    </source>
</evidence>
<reference evidence="1 2" key="1">
    <citation type="submission" date="2019-05" db="EMBL/GenBank/DDBJ databases">
        <title>Whole genome sequence analysis of Cupriavidus campinensis S14E4C strain.</title>
        <authorList>
            <person name="Abbaszade G."/>
            <person name="Szabo A."/>
            <person name="Toumi M."/>
            <person name="Toth E."/>
        </authorList>
    </citation>
    <scope>NUCLEOTIDE SEQUENCE [LARGE SCALE GENOMIC DNA]</scope>
    <source>
        <strain evidence="1 2">S14E4C</strain>
    </source>
</reference>
<dbReference type="EMBL" id="VCIZ01000007">
    <property type="protein sequence ID" value="TSP12226.1"/>
    <property type="molecule type" value="Genomic_DNA"/>
</dbReference>
<dbReference type="RefSeq" id="WP_144198372.1">
    <property type="nucleotide sequence ID" value="NZ_VCIZ01000007.1"/>
</dbReference>
<name>A0ABY3EMQ8_9BURK</name>
<dbReference type="Pfam" id="PF20461">
    <property type="entry name" value="DUF6714"/>
    <property type="match status" value="1"/>
</dbReference>
<protein>
    <submittedName>
        <fullName evidence="1">Uncharacterized protein</fullName>
    </submittedName>
</protein>
<organism evidence="1 2">
    <name type="scientific">Cupriavidus campinensis</name>
    <dbReference type="NCBI Taxonomy" id="151783"/>
    <lineage>
        <taxon>Bacteria</taxon>
        <taxon>Pseudomonadati</taxon>
        <taxon>Pseudomonadota</taxon>
        <taxon>Betaproteobacteria</taxon>
        <taxon>Burkholderiales</taxon>
        <taxon>Burkholderiaceae</taxon>
        <taxon>Cupriavidus</taxon>
    </lineage>
</organism>
<accession>A0ABY3EMQ8</accession>
<dbReference type="Proteomes" id="UP000318943">
    <property type="component" value="Unassembled WGS sequence"/>
</dbReference>
<gene>
    <name evidence="1" type="ORF">FGG12_14580</name>
</gene>
<dbReference type="InterPro" id="IPR046560">
    <property type="entry name" value="DUF6714"/>
</dbReference>
<comment type="caution">
    <text evidence="1">The sequence shown here is derived from an EMBL/GenBank/DDBJ whole genome shotgun (WGS) entry which is preliminary data.</text>
</comment>
<keyword evidence="2" id="KW-1185">Reference proteome</keyword>
<evidence type="ECO:0000313" key="1">
    <source>
        <dbReference type="EMBL" id="TSP12226.1"/>
    </source>
</evidence>
<sequence length="162" mass="18232">MDSNEYARRSAELKSTIRAAFAIAPIPPGHRRDDGIANYEVDDDVQKFFGRMWTDISLDHWIRSISPSAIRSASNNDFFKYYLPSLLVAVLQDGDYLHLALDALLPDNPNYEPRSEWKAFRTSFSVEQTEAVVAFLELIKESSPPGSSEWFGADAGLSGLWN</sequence>
<proteinExistence type="predicted"/>